<evidence type="ECO:0000313" key="1">
    <source>
        <dbReference type="EMBL" id="GAF72481.1"/>
    </source>
</evidence>
<evidence type="ECO:0008006" key="2">
    <source>
        <dbReference type="Google" id="ProtNLM"/>
    </source>
</evidence>
<name>X0SBG8_9ZZZZ</name>
<protein>
    <recommendedName>
        <fullName evidence="2">DUF1501 domain-containing protein</fullName>
    </recommendedName>
</protein>
<organism evidence="1">
    <name type="scientific">marine sediment metagenome</name>
    <dbReference type="NCBI Taxonomy" id="412755"/>
    <lineage>
        <taxon>unclassified sequences</taxon>
        <taxon>metagenomes</taxon>
        <taxon>ecological metagenomes</taxon>
    </lineage>
</organism>
<comment type="caution">
    <text evidence="1">The sequence shown here is derived from an EMBL/GenBank/DDBJ whole genome shotgun (WGS) entry which is preliminary data.</text>
</comment>
<reference evidence="1" key="1">
    <citation type="journal article" date="2014" name="Front. Microbiol.">
        <title>High frequency of phylogenetically diverse reductive dehalogenase-homologous genes in deep subseafloor sedimentary metagenomes.</title>
        <authorList>
            <person name="Kawai M."/>
            <person name="Futagami T."/>
            <person name="Toyoda A."/>
            <person name="Takaki Y."/>
            <person name="Nishi S."/>
            <person name="Hori S."/>
            <person name="Arai W."/>
            <person name="Tsubouchi T."/>
            <person name="Morono Y."/>
            <person name="Uchiyama I."/>
            <person name="Ito T."/>
            <person name="Fujiyama A."/>
            <person name="Inagaki F."/>
            <person name="Takami H."/>
        </authorList>
    </citation>
    <scope>NUCLEOTIDE SEQUENCE</scope>
    <source>
        <strain evidence="1">Expedition CK06-06</strain>
    </source>
</reference>
<sequence length="257" mass="28838">DVGSVGRTLFRAQIFDSNSERDKVTALLSEEASDLAKRSTYPGVLEGLDLQYQSLRRMLGTNLQEIFTANGLRQLHPEFNYKARFGAGPAVNASFAVEAMKRNMVRCVSFTFGSFDTHGNNYRTHAQNQQELFDMIAKLVRTLDATSHPTKPGKKLSDHTHIMVVSEFCRTPQINLAMGRDHYPNNSALVVSPRFKTNFAFGKTDHDQLLPMPARRFVDGERAVAPPDLLATMLGAFEIDPRKYMRDGEIVKELLKG</sequence>
<gene>
    <name evidence="1" type="ORF">S01H1_10541</name>
</gene>
<accession>X0SBG8</accession>
<proteinExistence type="predicted"/>
<dbReference type="Pfam" id="PF07394">
    <property type="entry name" value="DUF1501"/>
    <property type="match status" value="1"/>
</dbReference>
<dbReference type="EMBL" id="BARS01005379">
    <property type="protein sequence ID" value="GAF72481.1"/>
    <property type="molecule type" value="Genomic_DNA"/>
</dbReference>
<feature type="non-terminal residue" evidence="1">
    <location>
        <position position="1"/>
    </location>
</feature>
<dbReference type="AlphaFoldDB" id="X0SBG8"/>
<dbReference type="InterPro" id="IPR010869">
    <property type="entry name" value="DUF1501"/>
</dbReference>